<evidence type="ECO:0000256" key="2">
    <source>
        <dbReference type="SAM" id="MobiDB-lite"/>
    </source>
</evidence>
<protein>
    <recommendedName>
        <fullName evidence="3">Plastocyanin-like domain-containing protein</fullName>
    </recommendedName>
</protein>
<gene>
    <name evidence="4" type="ORF">HYC85_008143</name>
</gene>
<comment type="similarity">
    <text evidence="1">Belongs to the multicopper oxidase family.</text>
</comment>
<dbReference type="EMBL" id="JACBKZ010000003">
    <property type="protein sequence ID" value="KAF5955287.1"/>
    <property type="molecule type" value="Genomic_DNA"/>
</dbReference>
<keyword evidence="5" id="KW-1185">Reference proteome</keyword>
<feature type="region of interest" description="Disordered" evidence="2">
    <location>
        <begin position="33"/>
        <end position="53"/>
    </location>
</feature>
<evidence type="ECO:0000313" key="4">
    <source>
        <dbReference type="EMBL" id="KAF5955287.1"/>
    </source>
</evidence>
<dbReference type="InterPro" id="IPR008972">
    <property type="entry name" value="Cupredoxin"/>
</dbReference>
<reference evidence="4 5" key="2">
    <citation type="submission" date="2020-07" db="EMBL/GenBank/DDBJ databases">
        <title>Genome assembly of wild tea tree DASZ reveals pedigree and selection history of tea varieties.</title>
        <authorList>
            <person name="Zhang W."/>
        </authorList>
    </citation>
    <scope>NUCLEOTIDE SEQUENCE [LARGE SCALE GENOMIC DNA]</scope>
    <source>
        <strain evidence="5">cv. G240</strain>
        <tissue evidence="4">Leaf</tissue>
    </source>
</reference>
<dbReference type="InterPro" id="IPR011707">
    <property type="entry name" value="Cu-oxidase-like_N"/>
</dbReference>
<dbReference type="Gene3D" id="2.60.40.420">
    <property type="entry name" value="Cupredoxins - blue copper proteins"/>
    <property type="match status" value="1"/>
</dbReference>
<comment type="caution">
    <text evidence="4">The sequence shown here is derived from an EMBL/GenBank/DDBJ whole genome shotgun (WGS) entry which is preliminary data.</text>
</comment>
<dbReference type="AlphaFoldDB" id="A0A7J7HSF4"/>
<dbReference type="Pfam" id="PF07732">
    <property type="entry name" value="Cu-oxidase_3"/>
    <property type="match status" value="1"/>
</dbReference>
<accession>A0A7J7HSF4</accession>
<evidence type="ECO:0000313" key="5">
    <source>
        <dbReference type="Proteomes" id="UP000593564"/>
    </source>
</evidence>
<dbReference type="GO" id="GO:0016491">
    <property type="term" value="F:oxidoreductase activity"/>
    <property type="evidence" value="ECO:0007669"/>
    <property type="project" value="TreeGrafter"/>
</dbReference>
<dbReference type="SUPFAM" id="SSF49503">
    <property type="entry name" value="Cupredoxins"/>
    <property type="match status" value="1"/>
</dbReference>
<dbReference type="GO" id="GO:0005507">
    <property type="term" value="F:copper ion binding"/>
    <property type="evidence" value="ECO:0007669"/>
    <property type="project" value="InterPro"/>
</dbReference>
<sequence>MQNNYSKQKCRTREPTEALKTELQNCRIAAQNNRTELQNRRHSSDQNCRTTPRPTEAFQPCIYSKPTEAFQGYLKTDSKQNSSKQISKTEQNQKISAVQETLISKMSSKISTLIRSATPAVLNQLKTELQNCRNPAAQCSPIEFIINQHEVKQPRNPWSDGPEYITQCAIEPGRNFTYEVIFSDEEGTLWCHAHSDWARNSIHGAIVIYPAPGTTYPFPMPDDEEIIILGSSSPPAAAASYSASSARPAVKLANQSRGDRNGFGPNPSGERWLIIPNTLHITVEFSNPIEILTPRE</sequence>
<proteinExistence type="inferred from homology"/>
<dbReference type="Proteomes" id="UP000593564">
    <property type="component" value="Unassembled WGS sequence"/>
</dbReference>
<feature type="domain" description="Plastocyanin-like" evidence="3">
    <location>
        <begin position="143"/>
        <end position="211"/>
    </location>
</feature>
<name>A0A7J7HSF4_CAMSI</name>
<dbReference type="InterPro" id="IPR045087">
    <property type="entry name" value="Cu-oxidase_fam"/>
</dbReference>
<evidence type="ECO:0000256" key="1">
    <source>
        <dbReference type="ARBA" id="ARBA00010609"/>
    </source>
</evidence>
<evidence type="ECO:0000259" key="3">
    <source>
        <dbReference type="Pfam" id="PF07732"/>
    </source>
</evidence>
<dbReference type="PANTHER" id="PTHR11709:SF261">
    <property type="entry name" value="LACCASE"/>
    <property type="match status" value="1"/>
</dbReference>
<dbReference type="PANTHER" id="PTHR11709">
    <property type="entry name" value="MULTI-COPPER OXIDASE"/>
    <property type="match status" value="1"/>
</dbReference>
<organism evidence="4 5">
    <name type="scientific">Camellia sinensis</name>
    <name type="common">Tea plant</name>
    <name type="synonym">Thea sinensis</name>
    <dbReference type="NCBI Taxonomy" id="4442"/>
    <lineage>
        <taxon>Eukaryota</taxon>
        <taxon>Viridiplantae</taxon>
        <taxon>Streptophyta</taxon>
        <taxon>Embryophyta</taxon>
        <taxon>Tracheophyta</taxon>
        <taxon>Spermatophyta</taxon>
        <taxon>Magnoliopsida</taxon>
        <taxon>eudicotyledons</taxon>
        <taxon>Gunneridae</taxon>
        <taxon>Pentapetalae</taxon>
        <taxon>asterids</taxon>
        <taxon>Ericales</taxon>
        <taxon>Theaceae</taxon>
        <taxon>Camellia</taxon>
    </lineage>
</organism>
<reference evidence="5" key="1">
    <citation type="journal article" date="2020" name="Nat. Commun.">
        <title>Genome assembly of wild tea tree DASZ reveals pedigree and selection history of tea varieties.</title>
        <authorList>
            <person name="Zhang W."/>
            <person name="Zhang Y."/>
            <person name="Qiu H."/>
            <person name="Guo Y."/>
            <person name="Wan H."/>
            <person name="Zhang X."/>
            <person name="Scossa F."/>
            <person name="Alseekh S."/>
            <person name="Zhang Q."/>
            <person name="Wang P."/>
            <person name="Xu L."/>
            <person name="Schmidt M.H."/>
            <person name="Jia X."/>
            <person name="Li D."/>
            <person name="Zhu A."/>
            <person name="Guo F."/>
            <person name="Chen W."/>
            <person name="Ni D."/>
            <person name="Usadel B."/>
            <person name="Fernie A.R."/>
            <person name="Wen W."/>
        </authorList>
    </citation>
    <scope>NUCLEOTIDE SEQUENCE [LARGE SCALE GENOMIC DNA]</scope>
    <source>
        <strain evidence="5">cv. G240</strain>
    </source>
</reference>